<comment type="caution">
    <text evidence="9">The sequence shown here is derived from an EMBL/GenBank/DDBJ whole genome shotgun (WGS) entry which is preliminary data.</text>
</comment>
<dbReference type="CDD" id="cd07011">
    <property type="entry name" value="cupin_PMI_type_I_N"/>
    <property type="match status" value="1"/>
</dbReference>
<evidence type="ECO:0000259" key="8">
    <source>
        <dbReference type="Pfam" id="PF20511"/>
    </source>
</evidence>
<evidence type="ECO:0000256" key="6">
    <source>
        <dbReference type="ARBA" id="ARBA00022833"/>
    </source>
</evidence>
<comment type="similarity">
    <text evidence="3">Belongs to the mannose-6-phosphate isomerase type 1 family.</text>
</comment>
<dbReference type="PANTHER" id="PTHR10309">
    <property type="entry name" value="MANNOSE-6-PHOSPHATE ISOMERASE"/>
    <property type="match status" value="1"/>
</dbReference>
<comment type="cofactor">
    <cofactor evidence="2">
        <name>Zn(2+)</name>
        <dbReference type="ChEBI" id="CHEBI:29105"/>
    </cofactor>
</comment>
<dbReference type="Gene3D" id="1.10.441.10">
    <property type="entry name" value="Phosphomannose Isomerase, domain 2"/>
    <property type="match status" value="1"/>
</dbReference>
<dbReference type="GO" id="GO:0016853">
    <property type="term" value="F:isomerase activity"/>
    <property type="evidence" value="ECO:0007669"/>
    <property type="project" value="UniProtKB-KW"/>
</dbReference>
<dbReference type="SUPFAM" id="SSF51182">
    <property type="entry name" value="RmlC-like cupins"/>
    <property type="match status" value="1"/>
</dbReference>
<dbReference type="PRINTS" id="PR00714">
    <property type="entry name" value="MAN6PISMRASE"/>
</dbReference>
<keyword evidence="7 9" id="KW-0413">Isomerase</keyword>
<keyword evidence="10" id="KW-1185">Reference proteome</keyword>
<dbReference type="Proteomes" id="UP001225605">
    <property type="component" value="Unassembled WGS sequence"/>
</dbReference>
<reference evidence="9 10" key="1">
    <citation type="submission" date="2017-06" db="EMBL/GenBank/DDBJ databases">
        <title>Cultured bacterium strain Saccharothrix yanglingensis Hhs.015.</title>
        <authorList>
            <person name="Xia Y."/>
        </authorList>
    </citation>
    <scope>NUCLEOTIDE SEQUENCE [LARGE SCALE GENOMIC DNA]</scope>
    <source>
        <strain evidence="9 10">Hhs.015</strain>
    </source>
</reference>
<evidence type="ECO:0000256" key="4">
    <source>
        <dbReference type="ARBA" id="ARBA00011956"/>
    </source>
</evidence>
<sequence length="370" mass="38366">MRGSAVRKLDAVVREYHWGSRTALAEMRGEPSPSPTPQAELWVGAHPDDPSRLAGCGVPLDAHLAANPAGLLGPASLAAFGPRLPFLLKVLAVDAPLSLQVHPDRERARTGFAEHGYRDDRGKPEVLVALTDFETLSGFRDPAATRALLRELGVPGLDPMRAALAAGDTAGALRWALREGGAVVDEVARAAAGVPALRHVADLARVHPADAGVVAALLLNAVVLEPGQAVYVRPGVLHAHLRGVGVELMANSDNVLRAGLTPKAVDVPGVLSLLDHRSGPAEAPVVEVDGPLRTYRTPDPEFRLHAVRAGAVLPGDGPQLLLCTGGSVVVARDGESVVLRGGESAFLPHDPANAASVTGDGEAFWATVGG</sequence>
<dbReference type="PIRSF" id="PIRSF001480">
    <property type="entry name" value="Mannose-6-phosphate_isomerase"/>
    <property type="match status" value="1"/>
</dbReference>
<dbReference type="NCBIfam" id="TIGR00218">
    <property type="entry name" value="manA"/>
    <property type="match status" value="1"/>
</dbReference>
<dbReference type="InterPro" id="IPR001250">
    <property type="entry name" value="Man6P_Isoase-1"/>
</dbReference>
<accession>A0ABU0X483</accession>
<gene>
    <name evidence="9" type="primary">manA</name>
    <name evidence="9" type="ORF">CKY47_23735</name>
</gene>
<evidence type="ECO:0000256" key="2">
    <source>
        <dbReference type="ARBA" id="ARBA00001947"/>
    </source>
</evidence>
<evidence type="ECO:0000256" key="3">
    <source>
        <dbReference type="ARBA" id="ARBA00010772"/>
    </source>
</evidence>
<dbReference type="EMBL" id="NSDM01000011">
    <property type="protein sequence ID" value="MDQ2586942.1"/>
    <property type="molecule type" value="Genomic_DNA"/>
</dbReference>
<name>A0ABU0X483_9PSEU</name>
<comment type="catalytic activity">
    <reaction evidence="1">
        <text>D-mannose 6-phosphate = D-fructose 6-phosphate</text>
        <dbReference type="Rhea" id="RHEA:12356"/>
        <dbReference type="ChEBI" id="CHEBI:58735"/>
        <dbReference type="ChEBI" id="CHEBI:61527"/>
        <dbReference type="EC" id="5.3.1.8"/>
    </reaction>
</comment>
<organism evidence="9 10">
    <name type="scientific">Saccharothrix yanglingensis</name>
    <dbReference type="NCBI Taxonomy" id="659496"/>
    <lineage>
        <taxon>Bacteria</taxon>
        <taxon>Bacillati</taxon>
        <taxon>Actinomycetota</taxon>
        <taxon>Actinomycetes</taxon>
        <taxon>Pseudonocardiales</taxon>
        <taxon>Pseudonocardiaceae</taxon>
        <taxon>Saccharothrix</taxon>
    </lineage>
</organism>
<feature type="domain" description="Phosphomannose isomerase type I catalytic" evidence="8">
    <location>
        <begin position="8"/>
        <end position="140"/>
    </location>
</feature>
<evidence type="ECO:0000313" key="10">
    <source>
        <dbReference type="Proteomes" id="UP001225605"/>
    </source>
</evidence>
<evidence type="ECO:0000256" key="7">
    <source>
        <dbReference type="ARBA" id="ARBA00023235"/>
    </source>
</evidence>
<dbReference type="InterPro" id="IPR046457">
    <property type="entry name" value="PMI_typeI_cat"/>
</dbReference>
<dbReference type="Gene3D" id="2.60.120.10">
    <property type="entry name" value="Jelly Rolls"/>
    <property type="match status" value="2"/>
</dbReference>
<proteinExistence type="inferred from homology"/>
<evidence type="ECO:0000313" key="9">
    <source>
        <dbReference type="EMBL" id="MDQ2586942.1"/>
    </source>
</evidence>
<dbReference type="InterPro" id="IPR016305">
    <property type="entry name" value="Mannose-6-P_Isomerase"/>
</dbReference>
<dbReference type="PANTHER" id="PTHR10309:SF0">
    <property type="entry name" value="MANNOSE-6-PHOSPHATE ISOMERASE"/>
    <property type="match status" value="1"/>
</dbReference>
<dbReference type="InterPro" id="IPR011051">
    <property type="entry name" value="RmlC_Cupin_sf"/>
</dbReference>
<dbReference type="Pfam" id="PF20511">
    <property type="entry name" value="PMI_typeI_cat"/>
    <property type="match status" value="1"/>
</dbReference>
<keyword evidence="5" id="KW-0479">Metal-binding</keyword>
<dbReference type="InterPro" id="IPR014710">
    <property type="entry name" value="RmlC-like_jellyroll"/>
</dbReference>
<evidence type="ECO:0000256" key="5">
    <source>
        <dbReference type="ARBA" id="ARBA00022723"/>
    </source>
</evidence>
<evidence type="ECO:0000256" key="1">
    <source>
        <dbReference type="ARBA" id="ARBA00000757"/>
    </source>
</evidence>
<keyword evidence="6" id="KW-0862">Zinc</keyword>
<dbReference type="EC" id="5.3.1.8" evidence="4"/>
<protein>
    <recommendedName>
        <fullName evidence="4">mannose-6-phosphate isomerase</fullName>
        <ecNumber evidence="4">5.3.1.8</ecNumber>
    </recommendedName>
</protein>